<dbReference type="Pfam" id="PF06412">
    <property type="entry name" value="TraD"/>
    <property type="match status" value="1"/>
</dbReference>
<evidence type="ECO:0000313" key="2">
    <source>
        <dbReference type="EMBL" id="SMH64994.1"/>
    </source>
</evidence>
<evidence type="ECO:0000313" key="3">
    <source>
        <dbReference type="Proteomes" id="UP000193925"/>
    </source>
</evidence>
<organism evidence="1">
    <name type="scientific">Acidithiobacillus ferrivorans</name>
    <dbReference type="NCBI Taxonomy" id="160808"/>
    <lineage>
        <taxon>Bacteria</taxon>
        <taxon>Pseudomonadati</taxon>
        <taxon>Pseudomonadota</taxon>
        <taxon>Acidithiobacillia</taxon>
        <taxon>Acidithiobacillales</taxon>
        <taxon>Acidithiobacillaceae</taxon>
        <taxon>Acidithiobacillus</taxon>
    </lineage>
</organism>
<name>A0A060UWE0_9PROT</name>
<gene>
    <name evidence="2" type="ORF">AFERRI_11028</name>
    <name evidence="1" type="ORF">AFERRI_50023</name>
</gene>
<reference evidence="1" key="1">
    <citation type="submission" date="2014-03" db="EMBL/GenBank/DDBJ databases">
        <authorList>
            <person name="Genoscope - CEA"/>
        </authorList>
    </citation>
    <scope>NUCLEOTIDE SEQUENCE [LARGE SCALE GENOMIC DNA]</scope>
    <source>
        <strain evidence="1">CF27</strain>
    </source>
</reference>
<dbReference type="RefSeq" id="WP_035193926.1">
    <property type="nucleotide sequence ID" value="NZ_CCCS020000045.1"/>
</dbReference>
<accession>A0A060UWE0</accession>
<protein>
    <submittedName>
        <fullName evidence="1">Conjugal transfer TraD family protein</fullName>
    </submittedName>
</protein>
<dbReference type="EMBL" id="CCCS020000045">
    <property type="protein sequence ID" value="CDQ11058.1"/>
    <property type="molecule type" value="Genomic_DNA"/>
</dbReference>
<sequence>MTSQAENAKIRHLAALESARRAKETLISIRKKQDRKKKFVECKNRNHKRFMLGSLVEMAGILKVDEDTLLGGLMELANILNDPAKTTTTALWKQHGAATLAQHETARLKKVK</sequence>
<proteinExistence type="predicted"/>
<reference evidence="1" key="2">
    <citation type="submission" date="2014-07" db="EMBL/GenBank/DDBJ databases">
        <title>Initial genome analysis of the psychrotolerant acidophile Acidithiobacillus ferrivorans CF27: insights into iron and sulfur oxidation pathways and into biofilm formation.</title>
        <authorList>
            <person name="Talla E."/>
            <person name="Hedrich S."/>
            <person name="Mangenot S."/>
            <person name="Ji B."/>
            <person name="Johnson D.B."/>
            <person name="Barbe V."/>
            <person name="Bonnefoy V."/>
        </authorList>
    </citation>
    <scope>NUCLEOTIDE SEQUENCE [LARGE SCALE GENOMIC DNA]</scope>
    <source>
        <strain evidence="1">CF27</strain>
    </source>
</reference>
<dbReference type="EMBL" id="LT841305">
    <property type="protein sequence ID" value="SMH64994.1"/>
    <property type="molecule type" value="Genomic_DNA"/>
</dbReference>
<keyword evidence="3" id="KW-1185">Reference proteome</keyword>
<dbReference type="InterPro" id="IPR009444">
    <property type="entry name" value="Conjugal_tfr_TraD_a-type"/>
</dbReference>
<dbReference type="AlphaFoldDB" id="A0A060UWE0"/>
<evidence type="ECO:0000313" key="1">
    <source>
        <dbReference type="EMBL" id="CDQ11058.1"/>
    </source>
</evidence>
<dbReference type="Proteomes" id="UP000193925">
    <property type="component" value="Chromosome AFERRI"/>
</dbReference>
<reference evidence="2 3" key="3">
    <citation type="submission" date="2017-03" db="EMBL/GenBank/DDBJ databases">
        <authorList>
            <person name="Regsiter A."/>
            <person name="William W."/>
        </authorList>
    </citation>
    <scope>NUCLEOTIDE SEQUENCE [LARGE SCALE GENOMIC DNA]</scope>
    <source>
        <strain evidence="2">PRJEB5721</strain>
    </source>
</reference>